<comment type="caution">
    <text evidence="2">The sequence shown here is derived from an EMBL/GenBank/DDBJ whole genome shotgun (WGS) entry which is preliminary data.</text>
</comment>
<feature type="region of interest" description="Disordered" evidence="1">
    <location>
        <begin position="1"/>
        <end position="22"/>
    </location>
</feature>
<keyword evidence="3" id="KW-1185">Reference proteome</keyword>
<evidence type="ECO:0000256" key="1">
    <source>
        <dbReference type="SAM" id="MobiDB-lite"/>
    </source>
</evidence>
<dbReference type="AlphaFoldDB" id="A0A3L8Q2N9"/>
<accession>A0A3L8Q2N9</accession>
<dbReference type="RefSeq" id="WP_121837997.1">
    <property type="nucleotide sequence ID" value="NZ_ML014761.1"/>
</dbReference>
<evidence type="ECO:0000313" key="2">
    <source>
        <dbReference type="EMBL" id="RLV60722.1"/>
    </source>
</evidence>
<evidence type="ECO:0000313" key="3">
    <source>
        <dbReference type="Proteomes" id="UP000281474"/>
    </source>
</evidence>
<sequence length="653" mass="75008">MAERATSKQESPPYNRPSATHGEITKELQLINQQVRLPPGMKNRQEKLFSVKVIEAPRCHTSQFHSGNIRLLPCPATNIQAFDIPSDEQKLLDTLRQIINIWRHSPQSSLKLSSDQHQLTLNIDSIESMQPIELVSFFLNHSQIRYQAASVYDALHIGHSSDLNDYCKVTNSSSLHSRLTNYPVEHQKHILGYCLNEMMPSSSSNQYYLIAHFILCESQGLIVDNGVLKGYPDKRIELIPEHCFCSSPLAKWELLLENFVKLIQVFHLMTNGKCERQNQSDKQQVTQLNAECTYFLQFYFKLTQGVKSKPFKQAGQLVYPNTKLNHLSRFVIEHLMQSALEVYLLFCQWLQQPPVFQCVFNTDESGLTKSFALLNIQPKSEFSLKKTAQVELNKKQLTTFAGNIELVQFIFKQHQDKPIYAFEILALSTILKEHEQHILQGLLIHLVQEPFLFDDAMNSIATHSFEELAKEFSWSKEYFLNLYSAKQHLQALDENGVTREYLKAWLLVTAPELIRDSFSLGLQWLTIMTNPQIMHRALIDLCLPQMNPTPDDTHYEHPKEGAFEITGAGLVAANIFKAMTSEYPQSCHCQHCNSLLFQIDYKNHQNNTVNKNPVFYCAARQITLCCDCVEKMIVKQHPDALRASSMPESPHRH</sequence>
<name>A0A3L8Q2N9_9GAMM</name>
<protein>
    <submittedName>
        <fullName evidence="2">Uncharacterized protein</fullName>
    </submittedName>
</protein>
<reference evidence="2 3" key="1">
    <citation type="submission" date="2018-09" db="EMBL/GenBank/DDBJ databases">
        <title>Phylogeny of the Shewanellaceae, and recommendation for two new genera, Pseudoshewanella and Parashewanella.</title>
        <authorList>
            <person name="Wang G."/>
        </authorList>
    </citation>
    <scope>NUCLEOTIDE SEQUENCE [LARGE SCALE GENOMIC DNA]</scope>
    <source>
        <strain evidence="2 3">C51</strain>
    </source>
</reference>
<dbReference type="Proteomes" id="UP000281474">
    <property type="component" value="Unassembled WGS sequence"/>
</dbReference>
<organism evidence="2 3">
    <name type="scientific">Parashewanella curva</name>
    <dbReference type="NCBI Taxonomy" id="2338552"/>
    <lineage>
        <taxon>Bacteria</taxon>
        <taxon>Pseudomonadati</taxon>
        <taxon>Pseudomonadota</taxon>
        <taxon>Gammaproteobacteria</taxon>
        <taxon>Alteromonadales</taxon>
        <taxon>Shewanellaceae</taxon>
        <taxon>Parashewanella</taxon>
    </lineage>
</organism>
<gene>
    <name evidence="2" type="ORF">D5018_05465</name>
</gene>
<dbReference type="EMBL" id="QZEI01000012">
    <property type="protein sequence ID" value="RLV60722.1"/>
    <property type="molecule type" value="Genomic_DNA"/>
</dbReference>
<proteinExistence type="predicted"/>